<dbReference type="AlphaFoldDB" id="A0AAU7E0B5"/>
<proteinExistence type="predicted"/>
<accession>A0AAU7E0B5</accession>
<organism evidence="1">
    <name type="scientific">Jonesiaceae bacterium BS-20</name>
    <dbReference type="NCBI Taxonomy" id="3120821"/>
    <lineage>
        <taxon>Bacteria</taxon>
        <taxon>Bacillati</taxon>
        <taxon>Actinomycetota</taxon>
        <taxon>Actinomycetes</taxon>
        <taxon>Micrococcales</taxon>
        <taxon>Jonesiaceae</taxon>
    </lineage>
</organism>
<protein>
    <submittedName>
        <fullName evidence="1">Uncharacterized protein</fullName>
    </submittedName>
</protein>
<sequence>MNEVITIIAMAEFSDVTAETTIQETGVFGTQEAIDNCESTVLPFDHPGGSHALAVRLPAELCEYEGGETLPAPYSAGVVENGSFQPFSSTEDFVPEDAPRQTTDMAQNENTAFWIETDSTALSFDNWRVFAADLSDRESRLLARSEDVIPGLFMPAPARLGLTSAGDRTYWNSYSPSPALQQSIEDKSVDPESLTMLDFVPTVYSVGQLGGDLQSEVIGAQDFSVLGEGLTYIATAVLDVTDRTLGSDNQSIERHFSKAIDSRTVSGVERLVQLNPDANGDYFLDQGITNLQVSGSKIAFSSASDIYLVDRNTHQVVQFAGDHLLGDDASVLIPEIVLTDSRISWIVYYNDQDQTKQTIYTSNLSGSDTKSIQVSSSTELLDNGTGLTYWTGGHADYRKVEWKY</sequence>
<dbReference type="EMBL" id="CP146203">
    <property type="protein sequence ID" value="XBH22965.1"/>
    <property type="molecule type" value="Genomic_DNA"/>
</dbReference>
<evidence type="ECO:0000313" key="1">
    <source>
        <dbReference type="EMBL" id="XBH22965.1"/>
    </source>
</evidence>
<gene>
    <name evidence="1" type="ORF">V5R04_07070</name>
</gene>
<reference evidence="1" key="1">
    <citation type="submission" date="2024-02" db="EMBL/GenBank/DDBJ databases">
        <title>Tomenella chthoni gen. nov. sp. nov., a member of the family Jonesiaceae isolated from bat guano.</title>
        <authorList>
            <person name="Miller S.L."/>
            <person name="King J."/>
            <person name="Sankaranarayanan K."/>
            <person name="Lawson P.A."/>
        </authorList>
    </citation>
    <scope>NUCLEOTIDE SEQUENCE</scope>
    <source>
        <strain evidence="1">BS-20</strain>
    </source>
</reference>
<name>A0AAU7E0B5_9MICO</name>